<gene>
    <name evidence="6" type="ORF">JOM49_003618</name>
</gene>
<dbReference type="InterPro" id="IPR036388">
    <property type="entry name" value="WH-like_DNA-bd_sf"/>
</dbReference>
<name>A0ABS4PRQ6_9PSEU</name>
<proteinExistence type="inferred from homology"/>
<evidence type="ECO:0000313" key="6">
    <source>
        <dbReference type="EMBL" id="MBP2182092.1"/>
    </source>
</evidence>
<reference evidence="6 7" key="1">
    <citation type="submission" date="2021-03" db="EMBL/GenBank/DDBJ databases">
        <title>Sequencing the genomes of 1000 actinobacteria strains.</title>
        <authorList>
            <person name="Klenk H.-P."/>
        </authorList>
    </citation>
    <scope>NUCLEOTIDE SEQUENCE [LARGE SCALE GENOMIC DNA]</scope>
    <source>
        <strain evidence="6 7">DSM 45510</strain>
    </source>
</reference>
<evidence type="ECO:0000259" key="5">
    <source>
        <dbReference type="Pfam" id="PF08281"/>
    </source>
</evidence>
<evidence type="ECO:0000256" key="2">
    <source>
        <dbReference type="ARBA" id="ARBA00023015"/>
    </source>
</evidence>
<dbReference type="Pfam" id="PF08281">
    <property type="entry name" value="Sigma70_r4_2"/>
    <property type="match status" value="1"/>
</dbReference>
<keyword evidence="7" id="KW-1185">Reference proteome</keyword>
<dbReference type="InterPro" id="IPR013249">
    <property type="entry name" value="RNA_pol_sigma70_r4_t2"/>
</dbReference>
<keyword evidence="3" id="KW-0731">Sigma factor</keyword>
<protein>
    <recommendedName>
        <fullName evidence="5">RNA polymerase sigma factor 70 region 4 type 2 domain-containing protein</fullName>
    </recommendedName>
</protein>
<comment type="caution">
    <text evidence="6">The sequence shown here is derived from an EMBL/GenBank/DDBJ whole genome shotgun (WGS) entry which is preliminary data.</text>
</comment>
<dbReference type="Proteomes" id="UP000741013">
    <property type="component" value="Unassembled WGS sequence"/>
</dbReference>
<sequence>MKTTCCCSSRGRGCPYEEVAAALAIPVGTVRSRLNRARRKVRAAELASPEDLAPGRDRLRAAFARARARRARA</sequence>
<comment type="similarity">
    <text evidence="1">Belongs to the sigma-70 factor family. ECF subfamily.</text>
</comment>
<keyword evidence="2" id="KW-0805">Transcription regulation</keyword>
<dbReference type="EMBL" id="JAGGMS010000001">
    <property type="protein sequence ID" value="MBP2182092.1"/>
    <property type="molecule type" value="Genomic_DNA"/>
</dbReference>
<dbReference type="Gene3D" id="1.10.10.10">
    <property type="entry name" value="Winged helix-like DNA-binding domain superfamily/Winged helix DNA-binding domain"/>
    <property type="match status" value="1"/>
</dbReference>
<dbReference type="SUPFAM" id="SSF88659">
    <property type="entry name" value="Sigma3 and sigma4 domains of RNA polymerase sigma factors"/>
    <property type="match status" value="1"/>
</dbReference>
<organism evidence="6 7">
    <name type="scientific">Amycolatopsis magusensis</name>
    <dbReference type="NCBI Taxonomy" id="882444"/>
    <lineage>
        <taxon>Bacteria</taxon>
        <taxon>Bacillati</taxon>
        <taxon>Actinomycetota</taxon>
        <taxon>Actinomycetes</taxon>
        <taxon>Pseudonocardiales</taxon>
        <taxon>Pseudonocardiaceae</taxon>
        <taxon>Amycolatopsis</taxon>
    </lineage>
</organism>
<dbReference type="InterPro" id="IPR013324">
    <property type="entry name" value="RNA_pol_sigma_r3/r4-like"/>
</dbReference>
<evidence type="ECO:0000313" key="7">
    <source>
        <dbReference type="Proteomes" id="UP000741013"/>
    </source>
</evidence>
<keyword evidence="4" id="KW-0804">Transcription</keyword>
<feature type="domain" description="RNA polymerase sigma factor 70 region 4 type 2" evidence="5">
    <location>
        <begin position="13"/>
        <end position="40"/>
    </location>
</feature>
<evidence type="ECO:0000256" key="1">
    <source>
        <dbReference type="ARBA" id="ARBA00010641"/>
    </source>
</evidence>
<evidence type="ECO:0000256" key="3">
    <source>
        <dbReference type="ARBA" id="ARBA00023082"/>
    </source>
</evidence>
<evidence type="ECO:0000256" key="4">
    <source>
        <dbReference type="ARBA" id="ARBA00023163"/>
    </source>
</evidence>
<accession>A0ABS4PRQ6</accession>